<feature type="region of interest" description="Disordered" evidence="1">
    <location>
        <begin position="21"/>
        <end position="110"/>
    </location>
</feature>
<dbReference type="EMBL" id="QCYY01002443">
    <property type="protein sequence ID" value="ROT70304.1"/>
    <property type="molecule type" value="Genomic_DNA"/>
</dbReference>
<reference evidence="3 4" key="1">
    <citation type="submission" date="2018-04" db="EMBL/GenBank/DDBJ databases">
        <authorList>
            <person name="Zhang X."/>
            <person name="Yuan J."/>
            <person name="Li F."/>
            <person name="Xiang J."/>
        </authorList>
    </citation>
    <scope>NUCLEOTIDE SEQUENCE [LARGE SCALE GENOMIC DNA]</scope>
    <source>
        <tissue evidence="3">Muscle</tissue>
    </source>
</reference>
<protein>
    <submittedName>
        <fullName evidence="3">Uncharacterized protein</fullName>
    </submittedName>
</protein>
<organism evidence="3 4">
    <name type="scientific">Penaeus vannamei</name>
    <name type="common">Whiteleg shrimp</name>
    <name type="synonym">Litopenaeus vannamei</name>
    <dbReference type="NCBI Taxonomy" id="6689"/>
    <lineage>
        <taxon>Eukaryota</taxon>
        <taxon>Metazoa</taxon>
        <taxon>Ecdysozoa</taxon>
        <taxon>Arthropoda</taxon>
        <taxon>Crustacea</taxon>
        <taxon>Multicrustacea</taxon>
        <taxon>Malacostraca</taxon>
        <taxon>Eumalacostraca</taxon>
        <taxon>Eucarida</taxon>
        <taxon>Decapoda</taxon>
        <taxon>Dendrobranchiata</taxon>
        <taxon>Penaeoidea</taxon>
        <taxon>Penaeidae</taxon>
        <taxon>Penaeus</taxon>
    </lineage>
</organism>
<dbReference type="OrthoDB" id="6351358at2759"/>
<name>A0A3R7MUV7_PENVA</name>
<feature type="chain" id="PRO_5018785738" evidence="2">
    <location>
        <begin position="23"/>
        <end position="350"/>
    </location>
</feature>
<proteinExistence type="predicted"/>
<feature type="compositionally biased region" description="Basic and acidic residues" evidence="1">
    <location>
        <begin position="21"/>
        <end position="35"/>
    </location>
</feature>
<dbReference type="AlphaFoldDB" id="A0A3R7MUV7"/>
<feature type="signal peptide" evidence="2">
    <location>
        <begin position="1"/>
        <end position="22"/>
    </location>
</feature>
<feature type="compositionally biased region" description="Low complexity" evidence="1">
    <location>
        <begin position="90"/>
        <end position="102"/>
    </location>
</feature>
<accession>A0A3R7MUV7</accession>
<evidence type="ECO:0000256" key="1">
    <source>
        <dbReference type="SAM" id="MobiDB-lite"/>
    </source>
</evidence>
<dbReference type="Proteomes" id="UP000283509">
    <property type="component" value="Unassembled WGS sequence"/>
</dbReference>
<evidence type="ECO:0000313" key="3">
    <source>
        <dbReference type="EMBL" id="ROT70304.1"/>
    </source>
</evidence>
<feature type="compositionally biased region" description="Low complexity" evidence="1">
    <location>
        <begin position="53"/>
        <end position="71"/>
    </location>
</feature>
<evidence type="ECO:0000256" key="2">
    <source>
        <dbReference type="SAM" id="SignalP"/>
    </source>
</evidence>
<sequence>MYKSTCLLLLILSCIQLQEVVGRRSPETSSSRKEGPSGANLMPDTQANKVQPGVKNSGSSGKTSSSSRKVGPSGANLMPDTQAHKDQPGVKKSGSSGKTSSSRKGEPSSFVKAVALENKNKNRMNKQKADALDLSHLLHPKKNNRGAEEDAVDGSNDVVPYVKIPLHKKAVMPNERQLGFCYTTDGRMYETGDIYTDNCILYLCLVDDGYPLGTNQSCCWGEDMNLHPDGSTYDVYCQTFLCDNGTQITTNTNVTECCVDMNGQWYENGELYSVNCKEWQCVDGVAVETYNPTAECCSGQVQTLAATTTRRIGNDGLITPKYISCEMGSLTPLLCLLSRDVLVPLSDIEN</sequence>
<keyword evidence="2" id="KW-0732">Signal</keyword>
<comment type="caution">
    <text evidence="3">The sequence shown here is derived from an EMBL/GenBank/DDBJ whole genome shotgun (WGS) entry which is preliminary data.</text>
</comment>
<evidence type="ECO:0000313" key="4">
    <source>
        <dbReference type="Proteomes" id="UP000283509"/>
    </source>
</evidence>
<gene>
    <name evidence="3" type="ORF">C7M84_011404</name>
</gene>
<reference evidence="3 4" key="2">
    <citation type="submission" date="2019-01" db="EMBL/GenBank/DDBJ databases">
        <title>The decoding of complex shrimp genome reveals the adaptation for benthos swimmer, frequently molting mechanism and breeding impact on genome.</title>
        <authorList>
            <person name="Sun Y."/>
            <person name="Gao Y."/>
            <person name="Yu Y."/>
        </authorList>
    </citation>
    <scope>NUCLEOTIDE SEQUENCE [LARGE SCALE GENOMIC DNA]</scope>
    <source>
        <tissue evidence="3">Muscle</tissue>
    </source>
</reference>
<keyword evidence="4" id="KW-1185">Reference proteome</keyword>